<keyword evidence="4" id="KW-1185">Reference proteome</keyword>
<accession>A0A9R1UST3</accession>
<sequence length="281" mass="33199">MSSNREWMYTLRAKNGIFNPVFRQHVNYFLDFAYTNATNIKRKIIKGLEVFQIRCPCSKCKNRFFKERELVEFDIYKSGFMDNYFVWYAHGESLPTHDVGQCSNPLSSQRVRQRIDSEMAQDINDDLGEYTRYEQMVMESMHHNIDTYYQQGPQDPNQSAEKFYTMLRLANEPLWDGIPGGEKVPTNFYETKKMLKPLELPSERIHVCINHCMIFNGKNYDMERCRVQELEEAHAELARQNGEMAKRQAQMEKQMAEMVEFMRRYDTNNCPNNPSNPSNAP</sequence>
<evidence type="ECO:0000313" key="3">
    <source>
        <dbReference type="EMBL" id="KAJ0192255.1"/>
    </source>
</evidence>
<dbReference type="Pfam" id="PF13963">
    <property type="entry name" value="Transpos_assoc"/>
    <property type="match status" value="1"/>
</dbReference>
<dbReference type="Proteomes" id="UP000235145">
    <property type="component" value="Unassembled WGS sequence"/>
</dbReference>
<protein>
    <recommendedName>
        <fullName evidence="2">Transposase-associated domain-containing protein</fullName>
    </recommendedName>
</protein>
<dbReference type="AlphaFoldDB" id="A0A9R1UST3"/>
<proteinExistence type="predicted"/>
<name>A0A9R1UST3_LACSA</name>
<keyword evidence="1" id="KW-0175">Coiled coil</keyword>
<feature type="coiled-coil region" evidence="1">
    <location>
        <begin position="220"/>
        <end position="250"/>
    </location>
</feature>
<evidence type="ECO:0000256" key="1">
    <source>
        <dbReference type="SAM" id="Coils"/>
    </source>
</evidence>
<evidence type="ECO:0000259" key="2">
    <source>
        <dbReference type="Pfam" id="PF13963"/>
    </source>
</evidence>
<dbReference type="InterPro" id="IPR029480">
    <property type="entry name" value="Transpos_assoc"/>
</dbReference>
<gene>
    <name evidence="3" type="ORF">LSAT_V11C800437930</name>
</gene>
<dbReference type="PANTHER" id="PTHR10775">
    <property type="entry name" value="OS08G0208400 PROTEIN"/>
    <property type="match status" value="1"/>
</dbReference>
<feature type="domain" description="Transposase-associated" evidence="2">
    <location>
        <begin position="5"/>
        <end position="92"/>
    </location>
</feature>
<organism evidence="3 4">
    <name type="scientific">Lactuca sativa</name>
    <name type="common">Garden lettuce</name>
    <dbReference type="NCBI Taxonomy" id="4236"/>
    <lineage>
        <taxon>Eukaryota</taxon>
        <taxon>Viridiplantae</taxon>
        <taxon>Streptophyta</taxon>
        <taxon>Embryophyta</taxon>
        <taxon>Tracheophyta</taxon>
        <taxon>Spermatophyta</taxon>
        <taxon>Magnoliopsida</taxon>
        <taxon>eudicotyledons</taxon>
        <taxon>Gunneridae</taxon>
        <taxon>Pentapetalae</taxon>
        <taxon>asterids</taxon>
        <taxon>campanulids</taxon>
        <taxon>Asterales</taxon>
        <taxon>Asteraceae</taxon>
        <taxon>Cichorioideae</taxon>
        <taxon>Cichorieae</taxon>
        <taxon>Lactucinae</taxon>
        <taxon>Lactuca</taxon>
    </lineage>
</organism>
<dbReference type="PANTHER" id="PTHR10775:SF166">
    <property type="entry name" value="OS04G0146034 PROTEIN"/>
    <property type="match status" value="1"/>
</dbReference>
<comment type="caution">
    <text evidence="3">The sequence shown here is derived from an EMBL/GenBank/DDBJ whole genome shotgun (WGS) entry which is preliminary data.</text>
</comment>
<reference evidence="3 4" key="1">
    <citation type="journal article" date="2017" name="Nat. Commun.">
        <title>Genome assembly with in vitro proximity ligation data and whole-genome triplication in lettuce.</title>
        <authorList>
            <person name="Reyes-Chin-Wo S."/>
            <person name="Wang Z."/>
            <person name="Yang X."/>
            <person name="Kozik A."/>
            <person name="Arikit S."/>
            <person name="Song C."/>
            <person name="Xia L."/>
            <person name="Froenicke L."/>
            <person name="Lavelle D.O."/>
            <person name="Truco M.J."/>
            <person name="Xia R."/>
            <person name="Zhu S."/>
            <person name="Xu C."/>
            <person name="Xu H."/>
            <person name="Xu X."/>
            <person name="Cox K."/>
            <person name="Korf I."/>
            <person name="Meyers B.C."/>
            <person name="Michelmore R.W."/>
        </authorList>
    </citation>
    <scope>NUCLEOTIDE SEQUENCE [LARGE SCALE GENOMIC DNA]</scope>
    <source>
        <strain evidence="4">cv. Salinas</strain>
        <tissue evidence="3">Seedlings</tissue>
    </source>
</reference>
<evidence type="ECO:0000313" key="4">
    <source>
        <dbReference type="Proteomes" id="UP000235145"/>
    </source>
</evidence>
<dbReference type="EMBL" id="NBSK02000008">
    <property type="protein sequence ID" value="KAJ0192255.1"/>
    <property type="molecule type" value="Genomic_DNA"/>
</dbReference>